<sequence length="330" mass="38480">MLAEPMLSIVVAVFNGEPFLPKFFNCLEQQKLENWELILVNDGSTDNSALLLEECRERFPNTKILHQQNLGVSVARNVGMNMATGKYITFPDIDDIIHLGMYNRLLTLAKLGNLDVAMCNGTYVYMDGSPSKLIFPLKKVPSTDIILGTEWLQKGLSSGKFLHVTWLNIYKLSFIREHQYQFEPQLHHQDIPWTTEILLNAKRVQFINESYYDYFIHNKSVSHSLCGDALRVRKVNTYLKIIDMLMDIYKKYPNAVNQTPACWWQIGKEGFGVVLSIQAIESPKIKYEMVKRFFDEGYWQITWQNATTLKLKWRLSWRYLKLKSLLKYQS</sequence>
<dbReference type="RefSeq" id="WP_280628897.1">
    <property type="nucleotide sequence ID" value="NZ_CP123498.1"/>
</dbReference>
<dbReference type="CDD" id="cd00761">
    <property type="entry name" value="Glyco_tranf_GTA_type"/>
    <property type="match status" value="1"/>
</dbReference>
<dbReference type="NCBIfam" id="NF007482">
    <property type="entry name" value="PRK10073.1"/>
    <property type="match status" value="1"/>
</dbReference>
<evidence type="ECO:0000313" key="5">
    <source>
        <dbReference type="Proteomes" id="UP001177597"/>
    </source>
</evidence>
<dbReference type="Pfam" id="PF00535">
    <property type="entry name" value="Glycos_transf_2"/>
    <property type="match status" value="1"/>
</dbReference>
<dbReference type="SUPFAM" id="SSF53448">
    <property type="entry name" value="Nucleotide-diphospho-sugar transferases"/>
    <property type="match status" value="1"/>
</dbReference>
<dbReference type="PANTHER" id="PTHR22916">
    <property type="entry name" value="GLYCOSYLTRANSFERASE"/>
    <property type="match status" value="1"/>
</dbReference>
<evidence type="ECO:0000256" key="2">
    <source>
        <dbReference type="ARBA" id="ARBA00022679"/>
    </source>
</evidence>
<reference evidence="4" key="1">
    <citation type="submission" date="2023-04" db="EMBL/GenBank/DDBJ databases">
        <title>Genome dynamics across the evolutionary transition to endosymbiosis.</title>
        <authorList>
            <person name="Siozios S."/>
            <person name="Nadal-Jimenez P."/>
            <person name="Azagi T."/>
            <person name="Sprong H."/>
            <person name="Frost C.L."/>
            <person name="Parratt S.R."/>
            <person name="Taylor G."/>
            <person name="Brettell L."/>
            <person name="Lew K.C."/>
            <person name="Croft L."/>
            <person name="King K.C."/>
            <person name="Brockhurst M.A."/>
            <person name="Hypsa V."/>
            <person name="Novakova E."/>
            <person name="Darby A.C."/>
            <person name="Hurst G.D.D."/>
        </authorList>
    </citation>
    <scope>NUCLEOTIDE SEQUENCE</scope>
    <source>
        <strain evidence="4">AIh</strain>
    </source>
</reference>
<evidence type="ECO:0000256" key="1">
    <source>
        <dbReference type="ARBA" id="ARBA00022676"/>
    </source>
</evidence>
<gene>
    <name evidence="4" type="ORF">QE207_13370</name>
</gene>
<evidence type="ECO:0000259" key="3">
    <source>
        <dbReference type="Pfam" id="PF00535"/>
    </source>
</evidence>
<dbReference type="InterPro" id="IPR029044">
    <property type="entry name" value="Nucleotide-diphossugar_trans"/>
</dbReference>
<protein>
    <submittedName>
        <fullName evidence="4">Glycosyltransferase</fullName>
        <ecNumber evidence="4">2.4.-.-</ecNumber>
    </submittedName>
</protein>
<dbReference type="InterPro" id="IPR001173">
    <property type="entry name" value="Glyco_trans_2-like"/>
</dbReference>
<keyword evidence="1 4" id="KW-0328">Glycosyltransferase</keyword>
<dbReference type="EC" id="2.4.-.-" evidence="4"/>
<evidence type="ECO:0000313" key="4">
    <source>
        <dbReference type="EMBL" id="WGL94689.1"/>
    </source>
</evidence>
<dbReference type="EMBL" id="CP123498">
    <property type="protein sequence ID" value="WGL94689.1"/>
    <property type="molecule type" value="Genomic_DNA"/>
</dbReference>
<feature type="domain" description="Glycosyltransferase 2-like" evidence="3">
    <location>
        <begin position="8"/>
        <end position="130"/>
    </location>
</feature>
<dbReference type="Proteomes" id="UP001177597">
    <property type="component" value="Chromosome"/>
</dbReference>
<name>A0AA95GCX9_9GAMM</name>
<organism evidence="4 5">
    <name type="scientific">Arsenophonus nasoniae</name>
    <name type="common">son-killer infecting Nasonia vitripennis</name>
    <dbReference type="NCBI Taxonomy" id="638"/>
    <lineage>
        <taxon>Bacteria</taxon>
        <taxon>Pseudomonadati</taxon>
        <taxon>Pseudomonadota</taxon>
        <taxon>Gammaproteobacteria</taxon>
        <taxon>Enterobacterales</taxon>
        <taxon>Morganellaceae</taxon>
        <taxon>Arsenophonus</taxon>
    </lineage>
</organism>
<dbReference type="Gene3D" id="3.90.550.10">
    <property type="entry name" value="Spore Coat Polysaccharide Biosynthesis Protein SpsA, Chain A"/>
    <property type="match status" value="1"/>
</dbReference>
<proteinExistence type="predicted"/>
<dbReference type="AlphaFoldDB" id="A0AA95GCX9"/>
<dbReference type="PANTHER" id="PTHR22916:SF51">
    <property type="entry name" value="GLYCOSYLTRANSFERASE EPSH-RELATED"/>
    <property type="match status" value="1"/>
</dbReference>
<keyword evidence="2 4" id="KW-0808">Transferase</keyword>
<dbReference type="GO" id="GO:0016758">
    <property type="term" value="F:hexosyltransferase activity"/>
    <property type="evidence" value="ECO:0007669"/>
    <property type="project" value="UniProtKB-ARBA"/>
</dbReference>
<accession>A0AA95GCX9</accession>